<evidence type="ECO:0000256" key="2">
    <source>
        <dbReference type="ARBA" id="ARBA00006242"/>
    </source>
</evidence>
<dbReference type="InterPro" id="IPR005707">
    <property type="entry name" value="Ribosomal_uS2_euk/arc"/>
</dbReference>
<dbReference type="GO" id="GO:0003735">
    <property type="term" value="F:structural constituent of ribosome"/>
    <property type="evidence" value="ECO:0007669"/>
    <property type="project" value="UniProtKB-UniRule"/>
</dbReference>
<dbReference type="GO" id="GO:0006412">
    <property type="term" value="P:translation"/>
    <property type="evidence" value="ECO:0007669"/>
    <property type="project" value="UniProtKB-UniRule"/>
</dbReference>
<protein>
    <recommendedName>
        <fullName evidence="6">Small ribosomal subunit protein uS2</fullName>
    </recommendedName>
</protein>
<evidence type="ECO:0000256" key="1">
    <source>
        <dbReference type="ARBA" id="ARBA00004496"/>
    </source>
</evidence>
<comment type="subunit">
    <text evidence="6">Component of the small ribosomal subunit. Mature ribosomes consist of a small (40S) and a large (60S) subunit. The 40S subunit contains about 33 different proteins and 1 molecule of RNA (18S). The 60S subunit contains about 49 different proteins and 3 molecules of RNA (25S, 5.8S and 5S). Interacts with ribosomal protein S21.</text>
</comment>
<reference evidence="8 9" key="1">
    <citation type="journal article" date="2012" name="Nucleic Acids Res.">
        <title>Sequencing of the smallest Apicomplexan genome from the human pathogen Babesia microti.</title>
        <authorList>
            <person name="Cornillot E."/>
            <person name="Hadj-Kaddour K."/>
            <person name="Dassouli A."/>
            <person name="Noel B."/>
            <person name="Ranwez V."/>
            <person name="Vacherie B."/>
            <person name="Augagneur Y."/>
            <person name="Bres V."/>
            <person name="Duclos A."/>
            <person name="Randazzo S."/>
            <person name="Carcy B."/>
            <person name="Debierre-Grockiego F."/>
            <person name="Delbecq S."/>
            <person name="Moubri-Menage K."/>
            <person name="Shams-Eldin H."/>
            <person name="Usmani-Brown S."/>
            <person name="Bringaud F."/>
            <person name="Wincker P."/>
            <person name="Vivares C.P."/>
            <person name="Schwarz R.T."/>
            <person name="Schetters T.P."/>
            <person name="Krause P.J."/>
            <person name="Gorenflot A."/>
            <person name="Berry V."/>
            <person name="Barbe V."/>
            <person name="Ben Mamoun C."/>
        </authorList>
    </citation>
    <scope>NUCLEOTIDE SEQUENCE [LARGE SCALE GENOMIC DNA]</scope>
    <source>
        <strain evidence="8 9">RI</strain>
    </source>
</reference>
<evidence type="ECO:0000256" key="3">
    <source>
        <dbReference type="ARBA" id="ARBA00022490"/>
    </source>
</evidence>
<organism evidence="8 9">
    <name type="scientific">Babesia microti (strain RI)</name>
    <dbReference type="NCBI Taxonomy" id="1133968"/>
    <lineage>
        <taxon>Eukaryota</taxon>
        <taxon>Sar</taxon>
        <taxon>Alveolata</taxon>
        <taxon>Apicomplexa</taxon>
        <taxon>Aconoidasida</taxon>
        <taxon>Piroplasmida</taxon>
        <taxon>Babesiidae</taxon>
        <taxon>Babesia</taxon>
    </lineage>
</organism>
<keyword evidence="4 6" id="KW-0689">Ribosomal protein</keyword>
<sequence>MSESLTPVEDSIRMMLTCKVHIGTKNVENKMKRYVYSRTQEGVHLINLAMTLEKLKIAARIIVTVPNAEEVVVVSARPYGSRAILKFSNYVGSYPIAGRWIPGTLTNQITQKFIEPRLLIVTDPRTDCQSLRESSYVNVPVIALCDTDSPLDYVDVAIPCNNKGKESIALMYWLLAREVLYLRGQLERGIPWDVMVDTFFWRDPEQFELRPKEEPHRHATTTTTTIAEKYPSEIHHTHSSHAGHSTHGHVGTNSFIQDTEWSQPVGTSSSVASEWKIAKAAAEDWGTFVETKPQWD</sequence>
<dbReference type="NCBIfam" id="TIGR01012">
    <property type="entry name" value="uS2_euk_arch"/>
    <property type="match status" value="1"/>
</dbReference>
<dbReference type="OrthoDB" id="414863at2759"/>
<dbReference type="EMBL" id="LN871599">
    <property type="protein sequence ID" value="CCF75583.2"/>
    <property type="molecule type" value="Genomic_DNA"/>
</dbReference>
<dbReference type="Proteomes" id="UP000002899">
    <property type="component" value="Chromosome IV"/>
</dbReference>
<dbReference type="FunFam" id="3.40.50.10490:FF:000012">
    <property type="entry name" value="40S ribosomal protein SA"/>
    <property type="match status" value="1"/>
</dbReference>
<dbReference type="CDD" id="cd01425">
    <property type="entry name" value="RPS2"/>
    <property type="match status" value="1"/>
</dbReference>
<proteinExistence type="inferred from homology"/>
<dbReference type="PROSITE" id="PS00963">
    <property type="entry name" value="RIBOSOMAL_S2_2"/>
    <property type="match status" value="1"/>
</dbReference>
<keyword evidence="3 6" id="KW-0963">Cytoplasm</keyword>
<evidence type="ECO:0000313" key="8">
    <source>
        <dbReference type="EMBL" id="CCF75583.2"/>
    </source>
</evidence>
<dbReference type="GO" id="GO:0022627">
    <property type="term" value="C:cytosolic small ribosomal subunit"/>
    <property type="evidence" value="ECO:0007669"/>
    <property type="project" value="UniProtKB-UniRule"/>
</dbReference>
<dbReference type="KEGG" id="bmic:BmR1_04g06937"/>
<gene>
    <name evidence="8" type="ORF">BmR1_04g06937</name>
</gene>
<dbReference type="VEuPathDB" id="PiroplasmaDB:BmR1_04g06937"/>
<dbReference type="InterPro" id="IPR027498">
    <property type="entry name" value="Ribosomal_uS2_euk"/>
</dbReference>
<evidence type="ECO:0000256" key="7">
    <source>
        <dbReference type="RuleBase" id="RU003631"/>
    </source>
</evidence>
<dbReference type="RefSeq" id="XP_021337190.1">
    <property type="nucleotide sequence ID" value="XM_021482563.1"/>
</dbReference>
<dbReference type="InterPro" id="IPR001865">
    <property type="entry name" value="Ribosomal_uS2"/>
</dbReference>
<evidence type="ECO:0000256" key="4">
    <source>
        <dbReference type="ARBA" id="ARBA00022980"/>
    </source>
</evidence>
<dbReference type="AlphaFoldDB" id="I7J8T0"/>
<dbReference type="GO" id="GO:0000028">
    <property type="term" value="P:ribosomal small subunit assembly"/>
    <property type="evidence" value="ECO:0007669"/>
    <property type="project" value="UniProtKB-UniRule"/>
</dbReference>
<comment type="subcellular location">
    <subcellularLocation>
        <location evidence="1 6">Cytoplasm</location>
    </subcellularLocation>
</comment>
<dbReference type="SUPFAM" id="SSF52313">
    <property type="entry name" value="Ribosomal protein S2"/>
    <property type="match status" value="1"/>
</dbReference>
<dbReference type="GeneID" id="24426035"/>
<dbReference type="PANTHER" id="PTHR11489">
    <property type="entry name" value="40S RIBOSOMAL PROTEIN SA"/>
    <property type="match status" value="1"/>
</dbReference>
<comment type="similarity">
    <text evidence="2 6 7">Belongs to the universal ribosomal protein uS2 family.</text>
</comment>
<keyword evidence="5 6" id="KW-0687">Ribonucleoprotein</keyword>
<evidence type="ECO:0000256" key="6">
    <source>
        <dbReference type="HAMAP-Rule" id="MF_03015"/>
    </source>
</evidence>
<accession>I7J8T0</accession>
<name>I7J8T0_BABMR</name>
<reference evidence="8 9" key="2">
    <citation type="journal article" date="2013" name="PLoS ONE">
        <title>Whole genome mapping and re-organization of the nuclear and mitochondrial genomes of Babesia microti isolates.</title>
        <authorList>
            <person name="Cornillot E."/>
            <person name="Dassouli A."/>
            <person name="Garg A."/>
            <person name="Pachikara N."/>
            <person name="Randazzo S."/>
            <person name="Depoix D."/>
            <person name="Carcy B."/>
            <person name="Delbecq S."/>
            <person name="Frutos R."/>
            <person name="Silva J.C."/>
            <person name="Sutton R."/>
            <person name="Krause P.J."/>
            <person name="Mamoun C.B."/>
        </authorList>
    </citation>
    <scope>NUCLEOTIDE SEQUENCE [LARGE SCALE GENOMIC DNA]</scope>
    <source>
        <strain evidence="8 9">RI</strain>
    </source>
</reference>
<dbReference type="PRINTS" id="PR00395">
    <property type="entry name" value="RIBOSOMALS2"/>
</dbReference>
<dbReference type="Gene3D" id="3.40.50.10490">
    <property type="entry name" value="Glucose-6-phosphate isomerase like protein, domain 1"/>
    <property type="match status" value="1"/>
</dbReference>
<reference evidence="8 9" key="3">
    <citation type="journal article" date="2016" name="Sci. Rep.">
        <title>Genome-wide diversity and gene expression profiling of Babesia microti isolates identify polymorphic genes that mediate host-pathogen interactions.</title>
        <authorList>
            <person name="Silva J.C."/>
            <person name="Cornillot E."/>
            <person name="McCracken C."/>
            <person name="Usmani-Brown S."/>
            <person name="Dwivedi A."/>
            <person name="Ifeonu O.O."/>
            <person name="Crabtree J."/>
            <person name="Gotia H.T."/>
            <person name="Virji A.Z."/>
            <person name="Reynes C."/>
            <person name="Colinge J."/>
            <person name="Kumar V."/>
            <person name="Lawres L."/>
            <person name="Pazzi J.E."/>
            <person name="Pablo J.V."/>
            <person name="Hung C."/>
            <person name="Brancato J."/>
            <person name="Kumari P."/>
            <person name="Orvis J."/>
            <person name="Tretina K."/>
            <person name="Chibucos M."/>
            <person name="Ott S."/>
            <person name="Sadzewicz L."/>
            <person name="Sengamalay N."/>
            <person name="Shetty A.C."/>
            <person name="Su Q."/>
            <person name="Tallon L."/>
            <person name="Fraser C.M."/>
            <person name="Frutos R."/>
            <person name="Molina D.M."/>
            <person name="Krause P.J."/>
            <person name="Ben Mamoun C."/>
        </authorList>
    </citation>
    <scope>NUCLEOTIDE SEQUENCE [LARGE SCALE GENOMIC DNA]</scope>
    <source>
        <strain evidence="8 9">RI</strain>
    </source>
</reference>
<dbReference type="InterPro" id="IPR023591">
    <property type="entry name" value="Ribosomal_uS2_flav_dom_sf"/>
</dbReference>
<dbReference type="PROSITE" id="PS00962">
    <property type="entry name" value="RIBOSOMAL_S2_1"/>
    <property type="match status" value="1"/>
</dbReference>
<dbReference type="HAMAP" id="MF_03015">
    <property type="entry name" value="Ribosomal_S2_euk"/>
    <property type="match status" value="1"/>
</dbReference>
<dbReference type="Pfam" id="PF00318">
    <property type="entry name" value="Ribosomal_S2"/>
    <property type="match status" value="2"/>
</dbReference>
<keyword evidence="9" id="KW-1185">Reference proteome</keyword>
<evidence type="ECO:0000313" key="9">
    <source>
        <dbReference type="Proteomes" id="UP000002899"/>
    </source>
</evidence>
<dbReference type="InterPro" id="IPR018130">
    <property type="entry name" value="Ribosomal_uS2_CS"/>
</dbReference>
<evidence type="ECO:0000256" key="5">
    <source>
        <dbReference type="ARBA" id="ARBA00023274"/>
    </source>
</evidence>
<comment type="function">
    <text evidence="6">Required for the assembly and/or stability of the 40S ribosomal subunit. Required for the processing of the 20S rRNA-precursor to mature 18S rRNA in a late step of the maturation of 40S ribosomal subunits.</text>
</comment>